<name>A0A8I4A1J0_CALJA</name>
<dbReference type="GeneTree" id="ENSGT01120000271815"/>
<protein>
    <submittedName>
        <fullName evidence="1">Uncharacterized protein</fullName>
    </submittedName>
</protein>
<evidence type="ECO:0000313" key="2">
    <source>
        <dbReference type="Proteomes" id="UP000008225"/>
    </source>
</evidence>
<keyword evidence="2" id="KW-1185">Reference proteome</keyword>
<accession>A0A8I4A1J0</accession>
<dbReference type="PANTHER" id="PTHR12138:SF162">
    <property type="entry name" value="CHROMOSOME UNDETERMINED SCAFFOLD_275, WHOLE GENOME SHOTGUN SEQUENCE"/>
    <property type="match status" value="1"/>
</dbReference>
<reference evidence="1" key="3">
    <citation type="submission" date="2025-09" db="UniProtKB">
        <authorList>
            <consortium name="Ensembl"/>
        </authorList>
    </citation>
    <scope>IDENTIFICATION</scope>
</reference>
<reference evidence="1" key="2">
    <citation type="submission" date="2025-08" db="UniProtKB">
        <authorList>
            <consortium name="Ensembl"/>
        </authorList>
    </citation>
    <scope>IDENTIFICATION</scope>
</reference>
<proteinExistence type="predicted"/>
<dbReference type="PRINTS" id="PR02045">
    <property type="entry name" value="F138DOMAIN"/>
</dbReference>
<dbReference type="AlphaFoldDB" id="A0A8I4A1J0"/>
<evidence type="ECO:0000313" key="1">
    <source>
        <dbReference type="Ensembl" id="ENSCJAP00000083349.1"/>
    </source>
</evidence>
<reference evidence="1 2" key="1">
    <citation type="submission" date="2009-03" db="EMBL/GenBank/DDBJ databases">
        <authorList>
            <person name="Warren W."/>
            <person name="Ye L."/>
            <person name="Minx P."/>
            <person name="Worley K."/>
            <person name="Gibbs R."/>
            <person name="Wilson R.K."/>
        </authorList>
    </citation>
    <scope>NUCLEOTIDE SEQUENCE [LARGE SCALE GENOMIC DNA]</scope>
</reference>
<dbReference type="PANTHER" id="PTHR12138">
    <property type="entry name" value="PRIMATE-EXPANDED PROTEIN FAMILY"/>
    <property type="match status" value="1"/>
</dbReference>
<organism evidence="1 2">
    <name type="scientific">Callithrix jacchus</name>
    <name type="common">White-tufted-ear marmoset</name>
    <name type="synonym">Simia Jacchus</name>
    <dbReference type="NCBI Taxonomy" id="9483"/>
    <lineage>
        <taxon>Eukaryota</taxon>
        <taxon>Metazoa</taxon>
        <taxon>Chordata</taxon>
        <taxon>Craniata</taxon>
        <taxon>Vertebrata</taxon>
        <taxon>Euteleostomi</taxon>
        <taxon>Mammalia</taxon>
        <taxon>Eutheria</taxon>
        <taxon>Euarchontoglires</taxon>
        <taxon>Primates</taxon>
        <taxon>Haplorrhini</taxon>
        <taxon>Platyrrhini</taxon>
        <taxon>Cebidae</taxon>
        <taxon>Callitrichinae</taxon>
        <taxon>Callithrix</taxon>
        <taxon>Callithrix</taxon>
    </lineage>
</organism>
<sequence>MLVKWTFFFKTEFHSRCSGWSTMMPSWLTATSTSGSRDSPASASWVAGITGTRHHAWLIFVFLVEMGFLHVGQASLELLTSGDLPTLASQGAGITGVSHHACPTCWFLILLQSTYLILEICYRN</sequence>
<dbReference type="Proteomes" id="UP000008225">
    <property type="component" value="Chromosome 8"/>
</dbReference>
<dbReference type="Ensembl" id="ENSCJAT00000147404.1">
    <property type="protein sequence ID" value="ENSCJAP00000083349.1"/>
    <property type="gene ID" value="ENSCJAG00000070472.1"/>
</dbReference>